<accession>A0A6A6A6L5</accession>
<dbReference type="InterPro" id="IPR052895">
    <property type="entry name" value="HetReg/Transcr_Mod"/>
</dbReference>
<dbReference type="RefSeq" id="XP_033520653.1">
    <property type="nucleotide sequence ID" value="XM_033670805.1"/>
</dbReference>
<protein>
    <submittedName>
        <fullName evidence="2">HET-domain-containing protein</fullName>
    </submittedName>
</protein>
<organism evidence="2 3">
    <name type="scientific">Dothidotthia symphoricarpi CBS 119687</name>
    <dbReference type="NCBI Taxonomy" id="1392245"/>
    <lineage>
        <taxon>Eukaryota</taxon>
        <taxon>Fungi</taxon>
        <taxon>Dikarya</taxon>
        <taxon>Ascomycota</taxon>
        <taxon>Pezizomycotina</taxon>
        <taxon>Dothideomycetes</taxon>
        <taxon>Pleosporomycetidae</taxon>
        <taxon>Pleosporales</taxon>
        <taxon>Dothidotthiaceae</taxon>
        <taxon>Dothidotthia</taxon>
    </lineage>
</organism>
<dbReference type="GeneID" id="54411237"/>
<sequence length="810" mass="91359">MAAQTPGKSRNPLWDNEETVVSAFMSGFAGVGRENRLELPQHQPRLPIIRPPEGCEKMKPTDFKDLHYRDLPTPTSIRLLKIYPGPEGCSTESYSDFELFRPPVRCSLVVVDLNDNVAYDALSYTWGDPCTLYLSTQEISPQEAWAARAFNIEVDGKAVSVGSNLYAALLGLRSHVTHQKDPQFSNVPQSSGCFWIDALCINQNNLEEKSSQVMMMSRIYQQARLVFAWLGGGDRLSAQAFHDLVTIVNLCQGNNRDPKELRSLDISSDETYQKLGIPKLNYTSWIGVYLFLNRAWFKRAWIVQEIALAREPWFMCGRQHGNVELVLRSFEILQRSRWFDQLRHLAEPLIQTNRTKGDFSSHTISARSSVKLYRPRKTHILNSSLGSIVRQVRISMGTFDGLSKDESAPKRLGLLRLLDWYRYTESGNARDKVYAFVGLSPEQETNPLMVNYRLTVEEVFVEATRYLLDSLQSLQIFSLKKNTFDAEPMLELPSWVPDFTVQNLSTPINQHASFAASKGLGSVEMLYLPRNKLQLKGIKLDEITSVGVTFKWALIPELSLLLQKVTPPEGQTRFETFWRTLLFDSFEGETPAPKECGSSFLGLLENRVLTRQLGAAFSLRYAEDLIEFRASNATLSDALPEEVREYLNIEQARELLGAMYTASQHMMERCTEADGTIFPPEFVDFEHRRSKSGSKAEDDLIVESFHDELREKMDLAKPAGDIDFLISATAGHGRSLFVTKTGRFGMGPPLFHGGDEVWILAGADVPLILRPSGSSGEEFELVGEAYIHGIMQGEGVPDVQKEGLRRVILV</sequence>
<proteinExistence type="predicted"/>
<dbReference type="EMBL" id="ML977514">
    <property type="protein sequence ID" value="KAF2126261.1"/>
    <property type="molecule type" value="Genomic_DNA"/>
</dbReference>
<reference evidence="2" key="1">
    <citation type="journal article" date="2020" name="Stud. Mycol.">
        <title>101 Dothideomycetes genomes: a test case for predicting lifestyles and emergence of pathogens.</title>
        <authorList>
            <person name="Haridas S."/>
            <person name="Albert R."/>
            <person name="Binder M."/>
            <person name="Bloem J."/>
            <person name="Labutti K."/>
            <person name="Salamov A."/>
            <person name="Andreopoulos B."/>
            <person name="Baker S."/>
            <person name="Barry K."/>
            <person name="Bills G."/>
            <person name="Bluhm B."/>
            <person name="Cannon C."/>
            <person name="Castanera R."/>
            <person name="Culley D."/>
            <person name="Daum C."/>
            <person name="Ezra D."/>
            <person name="Gonzalez J."/>
            <person name="Henrissat B."/>
            <person name="Kuo A."/>
            <person name="Liang C."/>
            <person name="Lipzen A."/>
            <person name="Lutzoni F."/>
            <person name="Magnuson J."/>
            <person name="Mondo S."/>
            <person name="Nolan M."/>
            <person name="Ohm R."/>
            <person name="Pangilinan J."/>
            <person name="Park H.-J."/>
            <person name="Ramirez L."/>
            <person name="Alfaro M."/>
            <person name="Sun H."/>
            <person name="Tritt A."/>
            <person name="Yoshinaga Y."/>
            <person name="Zwiers L.-H."/>
            <person name="Turgeon B."/>
            <person name="Goodwin S."/>
            <person name="Spatafora J."/>
            <person name="Crous P."/>
            <person name="Grigoriev I."/>
        </authorList>
    </citation>
    <scope>NUCLEOTIDE SEQUENCE</scope>
    <source>
        <strain evidence="2">CBS 119687</strain>
    </source>
</reference>
<evidence type="ECO:0000313" key="2">
    <source>
        <dbReference type="EMBL" id="KAF2126261.1"/>
    </source>
</evidence>
<dbReference type="Proteomes" id="UP000799771">
    <property type="component" value="Unassembled WGS sequence"/>
</dbReference>
<dbReference type="PANTHER" id="PTHR24148:SF73">
    <property type="entry name" value="HET DOMAIN PROTEIN (AFU_ORTHOLOGUE AFUA_8G01020)"/>
    <property type="match status" value="1"/>
</dbReference>
<evidence type="ECO:0000313" key="3">
    <source>
        <dbReference type="Proteomes" id="UP000799771"/>
    </source>
</evidence>
<dbReference type="InterPro" id="IPR010730">
    <property type="entry name" value="HET"/>
</dbReference>
<dbReference type="AlphaFoldDB" id="A0A6A6A6L5"/>
<dbReference type="PANTHER" id="PTHR24148">
    <property type="entry name" value="ANKYRIN REPEAT DOMAIN-CONTAINING PROTEIN 39 HOMOLOG-RELATED"/>
    <property type="match status" value="1"/>
</dbReference>
<dbReference type="Pfam" id="PF06985">
    <property type="entry name" value="HET"/>
    <property type="match status" value="1"/>
</dbReference>
<name>A0A6A6A6L5_9PLEO</name>
<dbReference type="Pfam" id="PF26639">
    <property type="entry name" value="Het-6_barrel"/>
    <property type="match status" value="1"/>
</dbReference>
<dbReference type="OrthoDB" id="4476201at2759"/>
<keyword evidence="3" id="KW-1185">Reference proteome</keyword>
<evidence type="ECO:0000259" key="1">
    <source>
        <dbReference type="Pfam" id="PF06985"/>
    </source>
</evidence>
<feature type="domain" description="Heterokaryon incompatibility" evidence="1">
    <location>
        <begin position="119"/>
        <end position="305"/>
    </location>
</feature>
<gene>
    <name evidence="2" type="ORF">P153DRAFT_389006</name>
</gene>